<dbReference type="GO" id="GO:0016020">
    <property type="term" value="C:membrane"/>
    <property type="evidence" value="ECO:0007669"/>
    <property type="project" value="UniProtKB-ARBA"/>
</dbReference>
<evidence type="ECO:0000259" key="11">
    <source>
        <dbReference type="PROSITE" id="PS50850"/>
    </source>
</evidence>
<comment type="subcellular location">
    <subcellularLocation>
        <location evidence="1">Endomembrane system</location>
        <topology evidence="1">Multi-pass membrane protein</topology>
    </subcellularLocation>
</comment>
<sequence length="1012" mass="108896">MKPGPFAVEQWMDAYENDAKYNIAETCCASISISDLIEISDLKIEVARLLDASVKQTYGHIRGTPALRDTIASLYSAKGNHLLSDNVLITQGAIAANHLAFYALLNPGDHVVVQHPTYQQLYSIPESLGAKVSLWKAKPENGWLPDLDELEKLVTTDTKLIVLNNPNNPSGAVLTKSFLKKVVSLASLSGIHIMADEVYRPLFHGIGPADAELPPSILSLGYDKTIATSSLSKAYSLAGIRIGWIASRNLDIIEACAETRDYTTISVSQLDQAVAAYALNQSTIDNLLSRNIQLAKVNCQILADFVDGRKDVCEWVRPVAGTTAMVKFFHRGGKQAVDSTEFCKKLQETTGVMLLPADKGFGTEPGEFEGYVRFGYVSETKVLREGLDALSDEEADAIPSTGTTPSHRNALQPSERSPLLRELEPTPTNESFTSAAAGDSDAGRRDSSIEHDGEDAVGSSETNTVTGEDLERQTSLEGRLRQYEGIPEVKKRMKVMFPALAIGVFLAAADQTIIVSSYGRIGSDLGALNKTSRIATAYFLTLTSSQPLYGKLSDIFSRKACLLFAYAVFGLGCLFCGLARNIDELILARALAGIGGGGMTTVVSILLSDAIPLKERGTWQGFINIIYASGAGAGAPLGGLLADSIGWRWSFLSQPPLCLAAIIAVGCALKLPAREDQDEEKQWYDKLRRIDFLGAATLVAAVFCLIFGMDRGSNVSWSDRWAFVPLCLSFPLFGLFALIEMKVAAEPFAPGHIIFERGLIAAYLCNFFSFAGWLSALFYVPLYFQAVQRVSATKAGLLMIPSICCGVSGSLFGGYYMQRTGKYYWITVTAYAHLVLGLIIIVLCSGLVVSSIVGICIGMCVCGFSNGIGVTTSLIALSKIIILRVAPLLAMQLIKTVSNAAREDQAVATACSYLFRSLGSTTGVSLAATAANQTLRSSLKAGLGDGKQADKIMTGVRKSLDYIKTLDPTTRQLVQDSYALSTRAAFILEVGLALGSAGAAWLIRERPLSNKP</sequence>
<accession>A0A5N6KPJ0</accession>
<feature type="transmembrane region" description="Helical" evidence="10">
    <location>
        <begin position="619"/>
        <end position="641"/>
    </location>
</feature>
<feature type="transmembrane region" description="Helical" evidence="10">
    <location>
        <begin position="586"/>
        <end position="607"/>
    </location>
</feature>
<protein>
    <recommendedName>
        <fullName evidence="11">Major facilitator superfamily (MFS) profile domain-containing protein</fullName>
    </recommendedName>
</protein>
<dbReference type="FunFam" id="1.20.1720.10:FF:000013">
    <property type="entry name" value="Related to multidrug resistance proteins"/>
    <property type="match status" value="1"/>
</dbReference>
<name>A0A5N6KPJ0_9ROSI</name>
<evidence type="ECO:0000256" key="1">
    <source>
        <dbReference type="ARBA" id="ARBA00004127"/>
    </source>
</evidence>
<proteinExistence type="inferred from homology"/>
<keyword evidence="13" id="KW-1185">Reference proteome</keyword>
<dbReference type="OrthoDB" id="7042322at2759"/>
<feature type="compositionally biased region" description="Polar residues" evidence="9">
    <location>
        <begin position="400"/>
        <end position="415"/>
    </location>
</feature>
<dbReference type="GO" id="GO:0003824">
    <property type="term" value="F:catalytic activity"/>
    <property type="evidence" value="ECO:0007669"/>
    <property type="project" value="InterPro"/>
</dbReference>
<comment type="similarity">
    <text evidence="3">Belongs to the major facilitator superfamily.</text>
</comment>
<feature type="compositionally biased region" description="Basic and acidic residues" evidence="9">
    <location>
        <begin position="441"/>
        <end position="451"/>
    </location>
</feature>
<comment type="caution">
    <text evidence="12">The sequence shown here is derived from an EMBL/GenBank/DDBJ whole genome shotgun (WGS) entry which is preliminary data.</text>
</comment>
<evidence type="ECO:0000313" key="13">
    <source>
        <dbReference type="Proteomes" id="UP000327013"/>
    </source>
</evidence>
<keyword evidence="5 10" id="KW-0812">Transmembrane</keyword>
<dbReference type="InterPro" id="IPR015422">
    <property type="entry name" value="PyrdxlP-dep_Trfase_small"/>
</dbReference>
<dbReference type="InterPro" id="IPR011701">
    <property type="entry name" value="MFS"/>
</dbReference>
<dbReference type="PROSITE" id="PS00105">
    <property type="entry name" value="AA_TRANSFER_CLASS_1"/>
    <property type="match status" value="1"/>
</dbReference>
<dbReference type="Proteomes" id="UP000327013">
    <property type="component" value="Unassembled WGS sequence"/>
</dbReference>
<evidence type="ECO:0000256" key="10">
    <source>
        <dbReference type="SAM" id="Phobius"/>
    </source>
</evidence>
<evidence type="ECO:0000256" key="4">
    <source>
        <dbReference type="ARBA" id="ARBA00022448"/>
    </source>
</evidence>
<organism evidence="12 13">
    <name type="scientific">Carpinus fangiana</name>
    <dbReference type="NCBI Taxonomy" id="176857"/>
    <lineage>
        <taxon>Eukaryota</taxon>
        <taxon>Viridiplantae</taxon>
        <taxon>Streptophyta</taxon>
        <taxon>Embryophyta</taxon>
        <taxon>Tracheophyta</taxon>
        <taxon>Spermatophyta</taxon>
        <taxon>Magnoliopsida</taxon>
        <taxon>eudicotyledons</taxon>
        <taxon>Gunneridae</taxon>
        <taxon>Pentapetalae</taxon>
        <taxon>rosids</taxon>
        <taxon>fabids</taxon>
        <taxon>Fagales</taxon>
        <taxon>Betulaceae</taxon>
        <taxon>Carpinus</taxon>
    </lineage>
</organism>
<feature type="region of interest" description="Disordered" evidence="9">
    <location>
        <begin position="396"/>
        <end position="476"/>
    </location>
</feature>
<dbReference type="SUPFAM" id="SSF103473">
    <property type="entry name" value="MFS general substrate transporter"/>
    <property type="match status" value="1"/>
</dbReference>
<dbReference type="InterPro" id="IPR020846">
    <property type="entry name" value="MFS_dom"/>
</dbReference>
<dbReference type="Pfam" id="PF07690">
    <property type="entry name" value="MFS_1"/>
    <property type="match status" value="1"/>
</dbReference>
<dbReference type="PANTHER" id="PTHR43510">
    <property type="entry name" value="AMINOTRANSFERASE FUNCTION, HYPOTHETICAL (EUROFUNG)"/>
    <property type="match status" value="1"/>
</dbReference>
<dbReference type="Gene3D" id="3.90.1150.10">
    <property type="entry name" value="Aspartate Aminotransferase, domain 1"/>
    <property type="match status" value="1"/>
</dbReference>
<evidence type="ECO:0000256" key="2">
    <source>
        <dbReference type="ARBA" id="ARBA00007441"/>
    </source>
</evidence>
<feature type="transmembrane region" description="Helical" evidence="10">
    <location>
        <begin position="561"/>
        <end position="580"/>
    </location>
</feature>
<reference evidence="12 13" key="1">
    <citation type="submission" date="2019-06" db="EMBL/GenBank/DDBJ databases">
        <title>A chromosomal-level reference genome of Carpinus fangiana (Coryloideae, Betulaceae).</title>
        <authorList>
            <person name="Yang X."/>
            <person name="Wang Z."/>
            <person name="Zhang L."/>
            <person name="Hao G."/>
            <person name="Liu J."/>
            <person name="Yang Y."/>
        </authorList>
    </citation>
    <scope>NUCLEOTIDE SEQUENCE [LARGE SCALE GENOMIC DNA]</scope>
    <source>
        <strain evidence="12">Cfa_2016G</strain>
        <tissue evidence="12">Leaf</tissue>
    </source>
</reference>
<feature type="transmembrane region" description="Helical" evidence="10">
    <location>
        <begin position="823"/>
        <end position="843"/>
    </location>
</feature>
<comment type="similarity">
    <text evidence="2">Belongs to the class-I pyridoxal-phosphate-dependent aminotransferase family.</text>
</comment>
<evidence type="ECO:0000313" key="12">
    <source>
        <dbReference type="EMBL" id="KAB8337191.1"/>
    </source>
</evidence>
<dbReference type="EMBL" id="VIBQ01000009">
    <property type="protein sequence ID" value="KAB8337191.1"/>
    <property type="molecule type" value="Genomic_DNA"/>
</dbReference>
<dbReference type="Pfam" id="PF00155">
    <property type="entry name" value="Aminotran_1_2"/>
    <property type="match status" value="1"/>
</dbReference>
<dbReference type="InterPro" id="IPR004839">
    <property type="entry name" value="Aminotransferase_I/II_large"/>
</dbReference>
<keyword evidence="8 10" id="KW-0472">Membrane</keyword>
<dbReference type="Gene3D" id="1.20.1720.10">
    <property type="entry name" value="Multidrug resistance protein D"/>
    <property type="match status" value="1"/>
</dbReference>
<dbReference type="Gene3D" id="3.40.640.10">
    <property type="entry name" value="Type I PLP-dependent aspartate aminotransferase-like (Major domain)"/>
    <property type="match status" value="1"/>
</dbReference>
<feature type="transmembrane region" description="Helical" evidence="10">
    <location>
        <begin position="760"/>
        <end position="784"/>
    </location>
</feature>
<evidence type="ECO:0000256" key="9">
    <source>
        <dbReference type="SAM" id="MobiDB-lite"/>
    </source>
</evidence>
<dbReference type="GO" id="GO:0030170">
    <property type="term" value="F:pyridoxal phosphate binding"/>
    <property type="evidence" value="ECO:0007669"/>
    <property type="project" value="InterPro"/>
</dbReference>
<feature type="transmembrane region" description="Helical" evidence="10">
    <location>
        <begin position="796"/>
        <end position="816"/>
    </location>
</feature>
<keyword evidence="7 10" id="KW-1133">Transmembrane helix</keyword>
<evidence type="ECO:0000256" key="7">
    <source>
        <dbReference type="ARBA" id="ARBA00022989"/>
    </source>
</evidence>
<dbReference type="InterPro" id="IPR015424">
    <property type="entry name" value="PyrdxlP-dep_Trfase"/>
</dbReference>
<keyword evidence="6" id="KW-0663">Pyridoxal phosphate</keyword>
<feature type="domain" description="Major facilitator superfamily (MFS) profile" evidence="11">
    <location>
        <begin position="496"/>
        <end position="1008"/>
    </location>
</feature>
<dbReference type="GO" id="GO:0012505">
    <property type="term" value="C:endomembrane system"/>
    <property type="evidence" value="ECO:0007669"/>
    <property type="project" value="UniProtKB-SubCell"/>
</dbReference>
<evidence type="ECO:0000256" key="8">
    <source>
        <dbReference type="ARBA" id="ARBA00023136"/>
    </source>
</evidence>
<feature type="transmembrane region" description="Helical" evidence="10">
    <location>
        <begin position="495"/>
        <end position="519"/>
    </location>
</feature>
<dbReference type="PROSITE" id="PS50850">
    <property type="entry name" value="MFS"/>
    <property type="match status" value="1"/>
</dbReference>
<dbReference type="Gene3D" id="1.20.1250.20">
    <property type="entry name" value="MFS general substrate transporter like domains"/>
    <property type="match status" value="1"/>
</dbReference>
<dbReference type="AlphaFoldDB" id="A0A5N6KPJ0"/>
<dbReference type="PANTHER" id="PTHR43510:SF1">
    <property type="entry name" value="AMINOTRANSFERASE FUNCTION, HYPOTHETICAL (EUROFUNG)"/>
    <property type="match status" value="1"/>
</dbReference>
<keyword evidence="4" id="KW-0813">Transport</keyword>
<evidence type="ECO:0000256" key="5">
    <source>
        <dbReference type="ARBA" id="ARBA00022692"/>
    </source>
</evidence>
<dbReference type="SUPFAM" id="SSF53383">
    <property type="entry name" value="PLP-dependent transferases"/>
    <property type="match status" value="1"/>
</dbReference>
<evidence type="ECO:0000256" key="3">
    <source>
        <dbReference type="ARBA" id="ARBA00008335"/>
    </source>
</evidence>
<dbReference type="InterPro" id="IPR004838">
    <property type="entry name" value="NHTrfase_class1_PyrdxlP-BS"/>
</dbReference>
<feature type="transmembrane region" description="Helical" evidence="10">
    <location>
        <begin position="849"/>
        <end position="877"/>
    </location>
</feature>
<dbReference type="GO" id="GO:0022857">
    <property type="term" value="F:transmembrane transporter activity"/>
    <property type="evidence" value="ECO:0007669"/>
    <property type="project" value="InterPro"/>
</dbReference>
<feature type="transmembrane region" description="Helical" evidence="10">
    <location>
        <begin position="721"/>
        <end position="739"/>
    </location>
</feature>
<dbReference type="InterPro" id="IPR036259">
    <property type="entry name" value="MFS_trans_sf"/>
</dbReference>
<evidence type="ECO:0000256" key="6">
    <source>
        <dbReference type="ARBA" id="ARBA00022898"/>
    </source>
</evidence>
<feature type="transmembrane region" description="Helical" evidence="10">
    <location>
        <begin position="690"/>
        <end position="709"/>
    </location>
</feature>
<gene>
    <name evidence="12" type="ORF">FH972_021494</name>
</gene>
<dbReference type="InterPro" id="IPR015421">
    <property type="entry name" value="PyrdxlP-dep_Trfase_major"/>
</dbReference>
<dbReference type="CDD" id="cd00609">
    <property type="entry name" value="AAT_like"/>
    <property type="match status" value="1"/>
</dbReference>
<dbReference type="CDD" id="cd17502">
    <property type="entry name" value="MFS_Azr1_MDR_like"/>
    <property type="match status" value="1"/>
</dbReference>